<protein>
    <recommendedName>
        <fullName evidence="2">DUF7787 domain-containing protein</fullName>
    </recommendedName>
</protein>
<gene>
    <name evidence="3" type="ORF">F0562_008502</name>
</gene>
<dbReference type="OrthoDB" id="692230at2759"/>
<dbReference type="Pfam" id="PF25042">
    <property type="entry name" value="DUF7787"/>
    <property type="match status" value="1"/>
</dbReference>
<keyword evidence="4" id="KW-1185">Reference proteome</keyword>
<name>A0A5J5A5A0_9ASTE</name>
<feature type="domain" description="DUF7787" evidence="2">
    <location>
        <begin position="4"/>
        <end position="60"/>
    </location>
</feature>
<feature type="region of interest" description="Disordered" evidence="1">
    <location>
        <begin position="176"/>
        <end position="196"/>
    </location>
</feature>
<proteinExistence type="predicted"/>
<evidence type="ECO:0000259" key="2">
    <source>
        <dbReference type="Pfam" id="PF25042"/>
    </source>
</evidence>
<dbReference type="PANTHER" id="PTHR35096">
    <property type="entry name" value="BNAA08G28570D PROTEIN"/>
    <property type="match status" value="1"/>
</dbReference>
<dbReference type="Proteomes" id="UP000325577">
    <property type="component" value="Linkage Group LG3"/>
</dbReference>
<feature type="region of interest" description="Disordered" evidence="1">
    <location>
        <begin position="112"/>
        <end position="137"/>
    </location>
</feature>
<dbReference type="PANTHER" id="PTHR35096:SF8">
    <property type="entry name" value="OS03G0308600 PROTEIN"/>
    <property type="match status" value="1"/>
</dbReference>
<dbReference type="AlphaFoldDB" id="A0A5J5A5A0"/>
<evidence type="ECO:0000256" key="1">
    <source>
        <dbReference type="SAM" id="MobiDB-lite"/>
    </source>
</evidence>
<reference evidence="3 4" key="1">
    <citation type="submission" date="2019-09" db="EMBL/GenBank/DDBJ databases">
        <title>A chromosome-level genome assembly of the Chinese tupelo Nyssa sinensis.</title>
        <authorList>
            <person name="Yang X."/>
            <person name="Kang M."/>
            <person name="Yang Y."/>
            <person name="Xiong H."/>
            <person name="Wang M."/>
            <person name="Zhang Z."/>
            <person name="Wang Z."/>
            <person name="Wu H."/>
            <person name="Ma T."/>
            <person name="Liu J."/>
            <person name="Xi Z."/>
        </authorList>
    </citation>
    <scope>NUCLEOTIDE SEQUENCE [LARGE SCALE GENOMIC DNA]</scope>
    <source>
        <strain evidence="3">J267</strain>
        <tissue evidence="3">Leaf</tissue>
    </source>
</reference>
<dbReference type="InterPro" id="IPR056689">
    <property type="entry name" value="DUF7787"/>
</dbReference>
<evidence type="ECO:0000313" key="3">
    <source>
        <dbReference type="EMBL" id="KAA8526295.1"/>
    </source>
</evidence>
<sequence>MPRAKKISLEEYLDFTDNHKQIDLTLNYLNQIISMHGFRKIFNTSKKVLIDAVNSVDLIDPSRSTLEDNISSCAFITLEEVIKDLADLNWQECSVTSMQTLNSVKYDLSSQNADSLKPTSRTRKRRQRKVRRSEGVDGVITSTVATGGVGGSQSVCSSEMWECGARKKNGSNDEGFGASFGDFSSSSSTFVSLGSQ</sequence>
<dbReference type="EMBL" id="CM018046">
    <property type="protein sequence ID" value="KAA8526295.1"/>
    <property type="molecule type" value="Genomic_DNA"/>
</dbReference>
<organism evidence="3 4">
    <name type="scientific">Nyssa sinensis</name>
    <dbReference type="NCBI Taxonomy" id="561372"/>
    <lineage>
        <taxon>Eukaryota</taxon>
        <taxon>Viridiplantae</taxon>
        <taxon>Streptophyta</taxon>
        <taxon>Embryophyta</taxon>
        <taxon>Tracheophyta</taxon>
        <taxon>Spermatophyta</taxon>
        <taxon>Magnoliopsida</taxon>
        <taxon>eudicotyledons</taxon>
        <taxon>Gunneridae</taxon>
        <taxon>Pentapetalae</taxon>
        <taxon>asterids</taxon>
        <taxon>Cornales</taxon>
        <taxon>Nyssaceae</taxon>
        <taxon>Nyssa</taxon>
    </lineage>
</organism>
<feature type="compositionally biased region" description="Basic residues" evidence="1">
    <location>
        <begin position="120"/>
        <end position="131"/>
    </location>
</feature>
<accession>A0A5J5A5A0</accession>
<evidence type="ECO:0000313" key="4">
    <source>
        <dbReference type="Proteomes" id="UP000325577"/>
    </source>
</evidence>